<name>A0A3P7J6F6_STRVU</name>
<evidence type="ECO:0000256" key="5">
    <source>
        <dbReference type="ARBA" id="ARBA00022837"/>
    </source>
</evidence>
<keyword evidence="2" id="KW-0812">Transmembrane</keyword>
<dbReference type="GO" id="GO:0050806">
    <property type="term" value="P:positive regulation of synaptic transmission"/>
    <property type="evidence" value="ECO:0007669"/>
    <property type="project" value="TreeGrafter"/>
</dbReference>
<accession>A0A3P7J6F6</accession>
<evidence type="ECO:0000256" key="8">
    <source>
        <dbReference type="ARBA" id="ARBA00023136"/>
    </source>
</evidence>
<keyword evidence="8" id="KW-0472">Membrane</keyword>
<dbReference type="Proteomes" id="UP000270094">
    <property type="component" value="Unassembled WGS sequence"/>
</dbReference>
<protein>
    <recommendedName>
        <fullName evidence="10">Calsyntenin C-terminal domain-containing protein</fullName>
    </recommendedName>
</protein>
<evidence type="ECO:0000256" key="4">
    <source>
        <dbReference type="ARBA" id="ARBA00022737"/>
    </source>
</evidence>
<dbReference type="OrthoDB" id="10012272at2759"/>
<keyword evidence="7" id="KW-1133">Transmembrane helix</keyword>
<keyword evidence="4" id="KW-0677">Repeat</keyword>
<evidence type="ECO:0000313" key="11">
    <source>
        <dbReference type="EMBL" id="VDM73474.1"/>
    </source>
</evidence>
<sequence>MDEIAEGQTVTFSADQSTISVKAPTVPEADKMLRRISYVNTQESPVPGHRPWTVETTVECKGGKQLTLPSSKGYIFVEQEADPVLSLSGSVILNIDQHSVKVGTPMISDIQITVSQPEGDGKMKDVTSSHMLDYCKVHLKPSRDMDLEYFSSPASLIAALQIDFEHD</sequence>
<evidence type="ECO:0000259" key="10">
    <source>
        <dbReference type="Pfam" id="PF19699"/>
    </source>
</evidence>
<evidence type="ECO:0000256" key="1">
    <source>
        <dbReference type="ARBA" id="ARBA00004479"/>
    </source>
</evidence>
<proteinExistence type="predicted"/>
<keyword evidence="6" id="KW-0130">Cell adhesion</keyword>
<feature type="domain" description="Calsyntenin C-terminal" evidence="10">
    <location>
        <begin position="4"/>
        <end position="89"/>
    </location>
</feature>
<dbReference type="GO" id="GO:0009986">
    <property type="term" value="C:cell surface"/>
    <property type="evidence" value="ECO:0007669"/>
    <property type="project" value="TreeGrafter"/>
</dbReference>
<dbReference type="Pfam" id="PF19699">
    <property type="entry name" value="CLSTN_C"/>
    <property type="match status" value="1"/>
</dbReference>
<evidence type="ECO:0000313" key="12">
    <source>
        <dbReference type="Proteomes" id="UP000270094"/>
    </source>
</evidence>
<reference evidence="11 12" key="1">
    <citation type="submission" date="2018-11" db="EMBL/GenBank/DDBJ databases">
        <authorList>
            <consortium name="Pathogen Informatics"/>
        </authorList>
    </citation>
    <scope>NUCLEOTIDE SEQUENCE [LARGE SCALE GENOMIC DNA]</scope>
</reference>
<evidence type="ECO:0000256" key="3">
    <source>
        <dbReference type="ARBA" id="ARBA00022729"/>
    </source>
</evidence>
<dbReference type="PANTHER" id="PTHR14139">
    <property type="entry name" value="CALSYNTENIN"/>
    <property type="match status" value="1"/>
</dbReference>
<dbReference type="GO" id="GO:0045211">
    <property type="term" value="C:postsynaptic membrane"/>
    <property type="evidence" value="ECO:0007669"/>
    <property type="project" value="TreeGrafter"/>
</dbReference>
<evidence type="ECO:0000256" key="6">
    <source>
        <dbReference type="ARBA" id="ARBA00022889"/>
    </source>
</evidence>
<dbReference type="PANTHER" id="PTHR14139:SF2">
    <property type="entry name" value="CALSYNTENIN-1"/>
    <property type="match status" value="1"/>
</dbReference>
<keyword evidence="5" id="KW-0106">Calcium</keyword>
<evidence type="ECO:0000256" key="9">
    <source>
        <dbReference type="ARBA" id="ARBA00023180"/>
    </source>
</evidence>
<comment type="subcellular location">
    <subcellularLocation>
        <location evidence="1">Membrane</location>
        <topology evidence="1">Single-pass type I membrane protein</topology>
    </subcellularLocation>
</comment>
<dbReference type="InterPro" id="IPR045588">
    <property type="entry name" value="CLSTN_C"/>
</dbReference>
<keyword evidence="9" id="KW-0325">Glycoprotein</keyword>
<feature type="non-terminal residue" evidence="11">
    <location>
        <position position="167"/>
    </location>
</feature>
<evidence type="ECO:0000256" key="2">
    <source>
        <dbReference type="ARBA" id="ARBA00022692"/>
    </source>
</evidence>
<gene>
    <name evidence="11" type="ORF">SVUK_LOCUS8472</name>
</gene>
<dbReference type="EMBL" id="UYYB01030911">
    <property type="protein sequence ID" value="VDM73474.1"/>
    <property type="molecule type" value="Genomic_DNA"/>
</dbReference>
<dbReference type="GO" id="GO:0007155">
    <property type="term" value="P:cell adhesion"/>
    <property type="evidence" value="ECO:0007669"/>
    <property type="project" value="UniProtKB-KW"/>
</dbReference>
<dbReference type="GO" id="GO:0051965">
    <property type="term" value="P:positive regulation of synapse assembly"/>
    <property type="evidence" value="ECO:0007669"/>
    <property type="project" value="TreeGrafter"/>
</dbReference>
<evidence type="ECO:0000256" key="7">
    <source>
        <dbReference type="ARBA" id="ARBA00022989"/>
    </source>
</evidence>
<organism evidence="11 12">
    <name type="scientific">Strongylus vulgaris</name>
    <name type="common">Blood worm</name>
    <dbReference type="NCBI Taxonomy" id="40348"/>
    <lineage>
        <taxon>Eukaryota</taxon>
        <taxon>Metazoa</taxon>
        <taxon>Ecdysozoa</taxon>
        <taxon>Nematoda</taxon>
        <taxon>Chromadorea</taxon>
        <taxon>Rhabditida</taxon>
        <taxon>Rhabditina</taxon>
        <taxon>Rhabditomorpha</taxon>
        <taxon>Strongyloidea</taxon>
        <taxon>Strongylidae</taxon>
        <taxon>Strongylus</taxon>
    </lineage>
</organism>
<dbReference type="AlphaFoldDB" id="A0A3P7J6F6"/>
<keyword evidence="12" id="KW-1185">Reference proteome</keyword>
<keyword evidence="3" id="KW-0732">Signal</keyword>